<keyword evidence="1" id="KW-1133">Transmembrane helix</keyword>
<dbReference type="Pfam" id="PF20794">
    <property type="entry name" value="bPH_7"/>
    <property type="match status" value="1"/>
</dbReference>
<dbReference type="InterPro" id="IPR048871">
    <property type="entry name" value="PH_7_bact"/>
</dbReference>
<accession>A0A8H2R0P4</accession>
<evidence type="ECO:0000256" key="1">
    <source>
        <dbReference type="SAM" id="Phobius"/>
    </source>
</evidence>
<evidence type="ECO:0000259" key="2">
    <source>
        <dbReference type="Pfam" id="PF20794"/>
    </source>
</evidence>
<proteinExistence type="predicted"/>
<dbReference type="RefSeq" id="WP_072469534.1">
    <property type="nucleotide sequence ID" value="NZ_CAACYI010000001.1"/>
</dbReference>
<keyword evidence="1" id="KW-0472">Membrane</keyword>
<feature type="transmembrane region" description="Helical" evidence="1">
    <location>
        <begin position="12"/>
        <end position="29"/>
    </location>
</feature>
<dbReference type="AlphaFoldDB" id="A0A8H2R0P4"/>
<feature type="domain" description="Bacterial PH" evidence="2">
    <location>
        <begin position="2"/>
        <end position="133"/>
    </location>
</feature>
<comment type="caution">
    <text evidence="3">The sequence shown here is derived from an EMBL/GenBank/DDBJ whole genome shotgun (WGS) entry which is preliminary data.</text>
</comment>
<gene>
    <name evidence="3" type="ORF">NCTC13150_00376</name>
</gene>
<organism evidence="3 4">
    <name type="scientific">Urinicoccus massiliensis</name>
    <dbReference type="NCBI Taxonomy" id="1723382"/>
    <lineage>
        <taxon>Bacteria</taxon>
        <taxon>Bacillati</taxon>
        <taxon>Bacillota</taxon>
        <taxon>Tissierellia</taxon>
        <taxon>Tissierellales</taxon>
        <taxon>Peptoniphilaceae</taxon>
        <taxon>Urinicoccus</taxon>
    </lineage>
</organism>
<sequence length="138" mass="16143">MKYYGILPERKLWVKIAALILGVLSSYQALVHQNWFFMPFGLVVILASFSERKQVVSDQGVDIEYRVLGHCFQNLWTYEEIQAIHKDSLKSAPRVEVHFNKGAINRRFIFSPEDARGIEDLVREKLPKMKILEVNHRK</sequence>
<dbReference type="Proteomes" id="UP000377798">
    <property type="component" value="Unassembled WGS sequence"/>
</dbReference>
<keyword evidence="4" id="KW-1185">Reference proteome</keyword>
<keyword evidence="1" id="KW-0812">Transmembrane</keyword>
<evidence type="ECO:0000313" key="4">
    <source>
        <dbReference type="Proteomes" id="UP000377798"/>
    </source>
</evidence>
<protein>
    <recommendedName>
        <fullName evidence="2">Bacterial PH domain-containing protein</fullName>
    </recommendedName>
</protein>
<dbReference type="EMBL" id="CAACYI010000001">
    <property type="protein sequence ID" value="VFB15868.1"/>
    <property type="molecule type" value="Genomic_DNA"/>
</dbReference>
<evidence type="ECO:0000313" key="3">
    <source>
        <dbReference type="EMBL" id="VFB15868.1"/>
    </source>
</evidence>
<reference evidence="3 4" key="1">
    <citation type="submission" date="2019-02" db="EMBL/GenBank/DDBJ databases">
        <authorList>
            <consortium name="Pathogen Informatics"/>
        </authorList>
    </citation>
    <scope>NUCLEOTIDE SEQUENCE [LARGE SCALE GENOMIC DNA]</scope>
    <source>
        <strain evidence="3 4">3012STDY7089603</strain>
    </source>
</reference>
<name>A0A8H2R0P4_9FIRM</name>